<keyword evidence="3" id="KW-1185">Reference proteome</keyword>
<evidence type="ECO:0000313" key="3">
    <source>
        <dbReference type="Proteomes" id="UP000473699"/>
    </source>
</evidence>
<feature type="coiled-coil region" evidence="1">
    <location>
        <begin position="43"/>
        <end position="70"/>
    </location>
</feature>
<sequence>MSTNLTDEIRSVEAAAAQKVAGAKAEAQDLVIKTRNSAALRVKEAKQAHFREYRSRLAQVEAEAAETAARTVEQGKTEARQFVEAHEDAVKKTAQWLAEEVVSQYGRCSR</sequence>
<dbReference type="RefSeq" id="WP_154529461.1">
    <property type="nucleotide sequence ID" value="NZ_JAXDZJ010000065.1"/>
</dbReference>
<gene>
    <name evidence="2" type="ORF">FYJ74_10095</name>
</gene>
<organism evidence="2 3">
    <name type="scientific">Pyramidobacter porci</name>
    <dbReference type="NCBI Taxonomy" id="2605789"/>
    <lineage>
        <taxon>Bacteria</taxon>
        <taxon>Thermotogati</taxon>
        <taxon>Synergistota</taxon>
        <taxon>Synergistia</taxon>
        <taxon>Synergistales</taxon>
        <taxon>Dethiosulfovibrionaceae</taxon>
        <taxon>Pyramidobacter</taxon>
    </lineage>
</organism>
<protein>
    <submittedName>
        <fullName evidence="2">Cell envelope biogenesis protein TolA</fullName>
    </submittedName>
</protein>
<dbReference type="AlphaFoldDB" id="A0A6L5YDN7"/>
<evidence type="ECO:0000313" key="2">
    <source>
        <dbReference type="EMBL" id="MST56381.1"/>
    </source>
</evidence>
<proteinExistence type="predicted"/>
<evidence type="ECO:0000256" key="1">
    <source>
        <dbReference type="SAM" id="Coils"/>
    </source>
</evidence>
<dbReference type="EMBL" id="VUNH01000011">
    <property type="protein sequence ID" value="MST56381.1"/>
    <property type="molecule type" value="Genomic_DNA"/>
</dbReference>
<reference evidence="2 3" key="1">
    <citation type="submission" date="2019-08" db="EMBL/GenBank/DDBJ databases">
        <title>In-depth cultivation of the pig gut microbiome towards novel bacterial diversity and tailored functional studies.</title>
        <authorList>
            <person name="Wylensek D."/>
            <person name="Hitch T.C.A."/>
            <person name="Clavel T."/>
        </authorList>
    </citation>
    <scope>NUCLEOTIDE SEQUENCE [LARGE SCALE GENOMIC DNA]</scope>
    <source>
        <strain evidence="2 3">SM-530-WT-4B</strain>
    </source>
</reference>
<dbReference type="Proteomes" id="UP000473699">
    <property type="component" value="Unassembled WGS sequence"/>
</dbReference>
<name>A0A6L5YDN7_9BACT</name>
<keyword evidence="1" id="KW-0175">Coiled coil</keyword>
<comment type="caution">
    <text evidence="2">The sequence shown here is derived from an EMBL/GenBank/DDBJ whole genome shotgun (WGS) entry which is preliminary data.</text>
</comment>
<accession>A0A6L5YDN7</accession>